<evidence type="ECO:0000256" key="1">
    <source>
        <dbReference type="ARBA" id="ARBA00004442"/>
    </source>
</evidence>
<dbReference type="PROSITE" id="PS51257">
    <property type="entry name" value="PROKAR_LIPOPROTEIN"/>
    <property type="match status" value="1"/>
</dbReference>
<dbReference type="SUPFAM" id="SSF103088">
    <property type="entry name" value="OmpA-like"/>
    <property type="match status" value="1"/>
</dbReference>
<dbReference type="AlphaFoldDB" id="A0A2T5KES3"/>
<comment type="caution">
    <text evidence="7">The sequence shown here is derived from an EMBL/GenBank/DDBJ whole genome shotgun (WGS) entry which is preliminary data.</text>
</comment>
<dbReference type="PROSITE" id="PS51123">
    <property type="entry name" value="OMPA_2"/>
    <property type="match status" value="1"/>
</dbReference>
<evidence type="ECO:0000256" key="3">
    <source>
        <dbReference type="ARBA" id="ARBA00023237"/>
    </source>
</evidence>
<dbReference type="InterPro" id="IPR006664">
    <property type="entry name" value="OMP_bac"/>
</dbReference>
<accession>A0A2T5KES3</accession>
<evidence type="ECO:0000256" key="5">
    <source>
        <dbReference type="SAM" id="SignalP"/>
    </source>
</evidence>
<dbReference type="GO" id="GO:0009279">
    <property type="term" value="C:cell outer membrane"/>
    <property type="evidence" value="ECO:0007669"/>
    <property type="project" value="UniProtKB-SubCell"/>
</dbReference>
<evidence type="ECO:0000256" key="2">
    <source>
        <dbReference type="ARBA" id="ARBA00023136"/>
    </source>
</evidence>
<organism evidence="7 8">
    <name type="scientific">Cereibacter azotoformans</name>
    <dbReference type="NCBI Taxonomy" id="43057"/>
    <lineage>
        <taxon>Bacteria</taxon>
        <taxon>Pseudomonadati</taxon>
        <taxon>Pseudomonadota</taxon>
        <taxon>Alphaproteobacteria</taxon>
        <taxon>Rhodobacterales</taxon>
        <taxon>Paracoccaceae</taxon>
        <taxon>Cereibacter</taxon>
    </lineage>
</organism>
<evidence type="ECO:0000256" key="4">
    <source>
        <dbReference type="PROSITE-ProRule" id="PRU00473"/>
    </source>
</evidence>
<keyword evidence="8" id="KW-1185">Reference proteome</keyword>
<evidence type="ECO:0000259" key="6">
    <source>
        <dbReference type="PROSITE" id="PS51123"/>
    </source>
</evidence>
<dbReference type="InterPro" id="IPR036737">
    <property type="entry name" value="OmpA-like_sf"/>
</dbReference>
<dbReference type="PANTHER" id="PTHR30329:SF21">
    <property type="entry name" value="LIPOPROTEIN YIAD-RELATED"/>
    <property type="match status" value="1"/>
</dbReference>
<dbReference type="Gene3D" id="3.30.1330.60">
    <property type="entry name" value="OmpA-like domain"/>
    <property type="match status" value="1"/>
</dbReference>
<keyword evidence="5" id="KW-0732">Signal</keyword>
<name>A0A2T5KES3_9RHOB</name>
<dbReference type="Proteomes" id="UP000244060">
    <property type="component" value="Unassembled WGS sequence"/>
</dbReference>
<feature type="domain" description="OmpA-like" evidence="6">
    <location>
        <begin position="55"/>
        <end position="171"/>
    </location>
</feature>
<dbReference type="PANTHER" id="PTHR30329">
    <property type="entry name" value="STATOR ELEMENT OF FLAGELLAR MOTOR COMPLEX"/>
    <property type="match status" value="1"/>
</dbReference>
<dbReference type="Pfam" id="PF00691">
    <property type="entry name" value="OmpA"/>
    <property type="match status" value="1"/>
</dbReference>
<feature type="signal peptide" evidence="5">
    <location>
        <begin position="1"/>
        <end position="17"/>
    </location>
</feature>
<gene>
    <name evidence="7" type="ORF">C8J28_101214</name>
</gene>
<evidence type="ECO:0000313" key="8">
    <source>
        <dbReference type="Proteomes" id="UP000244060"/>
    </source>
</evidence>
<feature type="chain" id="PRO_5015755245" evidence="5">
    <location>
        <begin position="18"/>
        <end position="212"/>
    </location>
</feature>
<keyword evidence="2 4" id="KW-0472">Membrane</keyword>
<dbReference type="CDD" id="cd07185">
    <property type="entry name" value="OmpA_C-like"/>
    <property type="match status" value="1"/>
</dbReference>
<dbReference type="PRINTS" id="PR01021">
    <property type="entry name" value="OMPADOMAIN"/>
</dbReference>
<dbReference type="RefSeq" id="WP_108220060.1">
    <property type="nucleotide sequence ID" value="NZ_CP090021.1"/>
</dbReference>
<keyword evidence="3" id="KW-0998">Cell outer membrane</keyword>
<reference evidence="7 8" key="1">
    <citation type="submission" date="2018-04" db="EMBL/GenBank/DDBJ databases">
        <title>Genomic Encyclopedia of Type Strains, Phase III (KMG-III): the genomes of soil and plant-associated and newly described type strains.</title>
        <authorList>
            <person name="Whitman W."/>
        </authorList>
    </citation>
    <scope>NUCLEOTIDE SEQUENCE [LARGE SCALE GENOMIC DNA]</scope>
    <source>
        <strain evidence="7 8">KA25</strain>
    </source>
</reference>
<comment type="subcellular location">
    <subcellularLocation>
        <location evidence="1">Cell outer membrane</location>
    </subcellularLocation>
</comment>
<sequence>MKMLRSSLLAAPLALLAACGDHPVSSEINDGTFGNATMNNSLLQMGEIDATQALGQRFASEVEPTITFPFDSARLTPEAQRVLREQANWIRQFPEVRFRVYGHTDLVGSAAYNKSLGLRRAKAVVAFFASQGISPSRLEALVSYGETRPVIPVATPEERNRRTVTEVSGFIAGRGMSINGKYMAVVFREYVSGATRVHPANRVIATQVAPGG</sequence>
<proteinExistence type="predicted"/>
<dbReference type="OrthoDB" id="9810367at2"/>
<evidence type="ECO:0000313" key="7">
    <source>
        <dbReference type="EMBL" id="PTR20894.1"/>
    </source>
</evidence>
<dbReference type="EMBL" id="QAOT01000001">
    <property type="protein sequence ID" value="PTR20894.1"/>
    <property type="molecule type" value="Genomic_DNA"/>
</dbReference>
<protein>
    <submittedName>
        <fullName evidence="7">Outer membrane protein OmpA-like peptidoglycan-associated protein</fullName>
    </submittedName>
</protein>
<dbReference type="InterPro" id="IPR006665">
    <property type="entry name" value="OmpA-like"/>
</dbReference>
<dbReference type="InterPro" id="IPR050330">
    <property type="entry name" value="Bact_OuterMem_StrucFunc"/>
</dbReference>